<sequence>MPPKDSPPTEYTPRAWLSIFGAFTCAFCTVGFMNSFGIFQEYYAKNQLSSSSTSTVAWIGAISIFFLFATSVGAGAMLDIFGPKLMVYVGSFGCVFALMMTSLCQEFYQFLLAQGIVFGISMGLATWPMLALVGQYIKVKRAAAMGIVLAGSSLGGIIWPIAIDRLINKPNIGFPWTMRIVGFIMIPCFIFSCTAAKSPDTPKTNVESHNSNQQSDENTTEQKDIPQSHKAEALALVRKPSLQLLCLAVFIIYFGMFSPFFYTTSYAVEKGFSTSLAFYTVSIVNGASFPGRVLPGIVADKYGKFNCCIIATISAGIIALCWTKVTSVAGLVIWCAAYGFASGGILSLQQACAAQVATSTTLGLAIGTVSGSTALSAMANVPISGALVEKYGYLSLSIYSGVSLLLGGLLLIAARLVQNRELRAIV</sequence>
<dbReference type="InterPro" id="IPR011701">
    <property type="entry name" value="MFS"/>
</dbReference>
<dbReference type="Proteomes" id="UP000191612">
    <property type="component" value="Unassembled WGS sequence"/>
</dbReference>
<dbReference type="PANTHER" id="PTHR11360:SF250">
    <property type="entry name" value="MFS-TYPE TRANSPORTER AFUA_1G00970"/>
    <property type="match status" value="1"/>
</dbReference>
<dbReference type="SUPFAM" id="SSF103473">
    <property type="entry name" value="MFS general substrate transporter"/>
    <property type="match status" value="1"/>
</dbReference>
<organism evidence="6 7">
    <name type="scientific">Penicillium solitum</name>
    <dbReference type="NCBI Taxonomy" id="60172"/>
    <lineage>
        <taxon>Eukaryota</taxon>
        <taxon>Fungi</taxon>
        <taxon>Dikarya</taxon>
        <taxon>Ascomycota</taxon>
        <taxon>Pezizomycotina</taxon>
        <taxon>Eurotiomycetes</taxon>
        <taxon>Eurotiomycetidae</taxon>
        <taxon>Eurotiales</taxon>
        <taxon>Aspergillaceae</taxon>
        <taxon>Penicillium</taxon>
    </lineage>
</organism>
<dbReference type="AlphaFoldDB" id="A0A1V6QQZ8"/>
<dbReference type="CDD" id="cd17352">
    <property type="entry name" value="MFS_MCT_SLC16"/>
    <property type="match status" value="1"/>
</dbReference>
<keyword evidence="4" id="KW-0472">Membrane</keyword>
<feature type="transmembrane region" description="Helical" evidence="4">
    <location>
        <begin position="174"/>
        <end position="196"/>
    </location>
</feature>
<comment type="similarity">
    <text evidence="2">Belongs to the major facilitator superfamily. Monocarboxylate porter (TC 2.A.1.13) family.</text>
</comment>
<feature type="transmembrane region" description="Helical" evidence="4">
    <location>
        <begin position="56"/>
        <end position="78"/>
    </location>
</feature>
<accession>A0A1V6QQZ8</accession>
<evidence type="ECO:0000256" key="4">
    <source>
        <dbReference type="SAM" id="Phobius"/>
    </source>
</evidence>
<feature type="transmembrane region" description="Helical" evidence="4">
    <location>
        <begin position="142"/>
        <end position="162"/>
    </location>
</feature>
<dbReference type="PANTHER" id="PTHR11360">
    <property type="entry name" value="MONOCARBOXYLATE TRANSPORTER"/>
    <property type="match status" value="1"/>
</dbReference>
<dbReference type="GO" id="GO:0016020">
    <property type="term" value="C:membrane"/>
    <property type="evidence" value="ECO:0007669"/>
    <property type="project" value="UniProtKB-SubCell"/>
</dbReference>
<comment type="caution">
    <text evidence="6">The sequence shown here is derived from an EMBL/GenBank/DDBJ whole genome shotgun (WGS) entry which is preliminary data.</text>
</comment>
<feature type="transmembrane region" description="Helical" evidence="4">
    <location>
        <begin position="15"/>
        <end position="36"/>
    </location>
</feature>
<evidence type="ECO:0000256" key="1">
    <source>
        <dbReference type="ARBA" id="ARBA00004141"/>
    </source>
</evidence>
<protein>
    <recommendedName>
        <fullName evidence="5">Major facilitator superfamily (MFS) profile domain-containing protein</fullName>
    </recommendedName>
</protein>
<gene>
    <name evidence="6" type="ORF">PENSOL_c055G07646</name>
</gene>
<feature type="transmembrane region" description="Helical" evidence="4">
    <location>
        <begin position="109"/>
        <end position="130"/>
    </location>
</feature>
<dbReference type="EMBL" id="MDYO01000055">
    <property type="protein sequence ID" value="OQD91362.1"/>
    <property type="molecule type" value="Genomic_DNA"/>
</dbReference>
<feature type="domain" description="Major facilitator superfamily (MFS) profile" evidence="5">
    <location>
        <begin position="14"/>
        <end position="420"/>
    </location>
</feature>
<feature type="region of interest" description="Disordered" evidence="3">
    <location>
        <begin position="202"/>
        <end position="224"/>
    </location>
</feature>
<keyword evidence="4" id="KW-0812">Transmembrane</keyword>
<evidence type="ECO:0000256" key="3">
    <source>
        <dbReference type="SAM" id="MobiDB-lite"/>
    </source>
</evidence>
<feature type="transmembrane region" description="Helical" evidence="4">
    <location>
        <begin position="391"/>
        <end position="413"/>
    </location>
</feature>
<keyword evidence="4" id="KW-1133">Transmembrane helix</keyword>
<reference evidence="7" key="1">
    <citation type="journal article" date="2017" name="Nat. Microbiol.">
        <title>Global analysis of biosynthetic gene clusters reveals vast potential of secondary metabolite production in Penicillium species.</title>
        <authorList>
            <person name="Nielsen J.C."/>
            <person name="Grijseels S."/>
            <person name="Prigent S."/>
            <person name="Ji B."/>
            <person name="Dainat J."/>
            <person name="Nielsen K.F."/>
            <person name="Frisvad J.C."/>
            <person name="Workman M."/>
            <person name="Nielsen J."/>
        </authorList>
    </citation>
    <scope>NUCLEOTIDE SEQUENCE [LARGE SCALE GENOMIC DNA]</scope>
    <source>
        <strain evidence="7">IBT 29525</strain>
    </source>
</reference>
<evidence type="ECO:0000313" key="6">
    <source>
        <dbReference type="EMBL" id="OQD91362.1"/>
    </source>
</evidence>
<name>A0A1V6QQZ8_9EURO</name>
<comment type="subcellular location">
    <subcellularLocation>
        <location evidence="1">Membrane</location>
        <topology evidence="1">Multi-pass membrane protein</topology>
    </subcellularLocation>
</comment>
<dbReference type="PROSITE" id="PS50850">
    <property type="entry name" value="MFS"/>
    <property type="match status" value="1"/>
</dbReference>
<feature type="transmembrane region" description="Helical" evidence="4">
    <location>
        <begin position="244"/>
        <end position="264"/>
    </location>
</feature>
<feature type="transmembrane region" description="Helical" evidence="4">
    <location>
        <begin position="331"/>
        <end position="348"/>
    </location>
</feature>
<feature type="compositionally biased region" description="Polar residues" evidence="3">
    <location>
        <begin position="202"/>
        <end position="217"/>
    </location>
</feature>
<evidence type="ECO:0000259" key="5">
    <source>
        <dbReference type="PROSITE" id="PS50850"/>
    </source>
</evidence>
<dbReference type="InterPro" id="IPR036259">
    <property type="entry name" value="MFS_trans_sf"/>
</dbReference>
<proteinExistence type="inferred from homology"/>
<keyword evidence="7" id="KW-1185">Reference proteome</keyword>
<dbReference type="Gene3D" id="1.20.1250.20">
    <property type="entry name" value="MFS general substrate transporter like domains"/>
    <property type="match status" value="1"/>
</dbReference>
<feature type="transmembrane region" description="Helical" evidence="4">
    <location>
        <begin position="360"/>
        <end position="379"/>
    </location>
</feature>
<dbReference type="Pfam" id="PF07690">
    <property type="entry name" value="MFS_1"/>
    <property type="match status" value="1"/>
</dbReference>
<evidence type="ECO:0000256" key="2">
    <source>
        <dbReference type="ARBA" id="ARBA00006727"/>
    </source>
</evidence>
<dbReference type="InterPro" id="IPR050327">
    <property type="entry name" value="Proton-linked_MCT"/>
</dbReference>
<evidence type="ECO:0000313" key="7">
    <source>
        <dbReference type="Proteomes" id="UP000191612"/>
    </source>
</evidence>
<feature type="transmembrane region" description="Helical" evidence="4">
    <location>
        <begin position="305"/>
        <end position="325"/>
    </location>
</feature>
<dbReference type="InterPro" id="IPR020846">
    <property type="entry name" value="MFS_dom"/>
</dbReference>
<feature type="transmembrane region" description="Helical" evidence="4">
    <location>
        <begin position="276"/>
        <end position="293"/>
    </location>
</feature>
<dbReference type="GO" id="GO:0022857">
    <property type="term" value="F:transmembrane transporter activity"/>
    <property type="evidence" value="ECO:0007669"/>
    <property type="project" value="InterPro"/>
</dbReference>